<evidence type="ECO:0000313" key="1">
    <source>
        <dbReference type="EMBL" id="QNR50176.1"/>
    </source>
</evidence>
<dbReference type="EMBL" id="CP061079">
    <property type="protein sequence ID" value="QNR50176.1"/>
    <property type="molecule type" value="Genomic_DNA"/>
</dbReference>
<protein>
    <submittedName>
        <fullName evidence="1">Uncharacterized protein</fullName>
    </submittedName>
</protein>
<evidence type="ECO:0000313" key="2">
    <source>
        <dbReference type="Proteomes" id="UP000516316"/>
    </source>
</evidence>
<sequence>MVNKSVVRQEAFNRDAELPYQLRFSDFEHAMQDVYDFFSDVNSLLSGKGLKRLDDMMRPAMLSGMISDMMTASLAKFSRSLVENTHFNGHPDLVLRGVYADDCVASGSEGIEIKSTRKSGGAVDTHGAREQWMCVFVYEVDNVTEPAANRYSMQFTEVYLAKVEPDDFRKNARGELGTRTATLHAEGVKKLRANCIYKLETYAFARKKAEAAEHAKLAPAKRKKSVNKV</sequence>
<dbReference type="GeneID" id="61650073"/>
<gene>
    <name evidence="1" type="ORF">HLB40_11875</name>
</gene>
<name>A0AAP9VZC4_9PSED</name>
<dbReference type="RefSeq" id="WP_188056683.1">
    <property type="nucleotide sequence ID" value="NZ_CP025309.1"/>
</dbReference>
<accession>A0AAP9VZC4</accession>
<organism evidence="1 2">
    <name type="scientific">Pseudomonas chlororaphis</name>
    <dbReference type="NCBI Taxonomy" id="587753"/>
    <lineage>
        <taxon>Bacteria</taxon>
        <taxon>Pseudomonadati</taxon>
        <taxon>Pseudomonadota</taxon>
        <taxon>Gammaproteobacteria</taxon>
        <taxon>Pseudomonadales</taxon>
        <taxon>Pseudomonadaceae</taxon>
        <taxon>Pseudomonas</taxon>
    </lineage>
</organism>
<proteinExistence type="predicted"/>
<reference evidence="1 2" key="1">
    <citation type="submission" date="2020-09" db="EMBL/GenBank/DDBJ databases">
        <title>The Genome Sequence of Pseudomonas chlororaphis strain Qlu-1 - A phenazine-derivative-producing strain.</title>
        <authorList>
            <person name="Li L."/>
            <person name="Liu K."/>
        </authorList>
    </citation>
    <scope>NUCLEOTIDE SEQUENCE [LARGE SCALE GENOMIC DNA]</scope>
    <source>
        <strain evidence="2">qlu-1</strain>
    </source>
</reference>
<dbReference type="Proteomes" id="UP000516316">
    <property type="component" value="Chromosome"/>
</dbReference>
<dbReference type="REBASE" id="446344">
    <property type="entry name" value="Pchqlu1ORF11880P"/>
</dbReference>
<dbReference type="AlphaFoldDB" id="A0AAP9VZC4"/>